<sequence>MKHPLAIVALVPKEAAVFAARAVVGAAAKRFRELRSPTGKALQRAAFYFKEAIQCLLTGFPSFFNRGWSSLALLNEIPKVDFSIHNHRQVNLRIVLSDGYHHRPDEAHNVSSTKTKNSRWGLQQVKRQPNINQVEGSINRR</sequence>
<organism evidence="2 3">
    <name type="scientific">Lactuca virosa</name>
    <dbReference type="NCBI Taxonomy" id="75947"/>
    <lineage>
        <taxon>Eukaryota</taxon>
        <taxon>Viridiplantae</taxon>
        <taxon>Streptophyta</taxon>
        <taxon>Embryophyta</taxon>
        <taxon>Tracheophyta</taxon>
        <taxon>Spermatophyta</taxon>
        <taxon>Magnoliopsida</taxon>
        <taxon>eudicotyledons</taxon>
        <taxon>Gunneridae</taxon>
        <taxon>Pentapetalae</taxon>
        <taxon>asterids</taxon>
        <taxon>campanulids</taxon>
        <taxon>Asterales</taxon>
        <taxon>Asteraceae</taxon>
        <taxon>Cichorioideae</taxon>
        <taxon>Cichorieae</taxon>
        <taxon>Lactucinae</taxon>
        <taxon>Lactuca</taxon>
    </lineage>
</organism>
<feature type="compositionally biased region" description="Polar residues" evidence="1">
    <location>
        <begin position="109"/>
        <end position="124"/>
    </location>
</feature>
<gene>
    <name evidence="2" type="ORF">LVIROSA_LOCUS2115</name>
</gene>
<feature type="region of interest" description="Disordered" evidence="1">
    <location>
        <begin position="105"/>
        <end position="124"/>
    </location>
</feature>
<protein>
    <submittedName>
        <fullName evidence="2">Uncharacterized protein</fullName>
    </submittedName>
</protein>
<proteinExistence type="predicted"/>
<evidence type="ECO:0000313" key="2">
    <source>
        <dbReference type="EMBL" id="CAH1414186.1"/>
    </source>
</evidence>
<evidence type="ECO:0000313" key="3">
    <source>
        <dbReference type="Proteomes" id="UP001157418"/>
    </source>
</evidence>
<reference evidence="2 3" key="1">
    <citation type="submission" date="2022-01" db="EMBL/GenBank/DDBJ databases">
        <authorList>
            <person name="Xiong W."/>
            <person name="Schranz E."/>
        </authorList>
    </citation>
    <scope>NUCLEOTIDE SEQUENCE [LARGE SCALE GENOMIC DNA]</scope>
</reference>
<dbReference type="AlphaFoldDB" id="A0AAU9LHD6"/>
<dbReference type="EMBL" id="CAKMRJ010000001">
    <property type="protein sequence ID" value="CAH1414186.1"/>
    <property type="molecule type" value="Genomic_DNA"/>
</dbReference>
<keyword evidence="3" id="KW-1185">Reference proteome</keyword>
<comment type="caution">
    <text evidence="2">The sequence shown here is derived from an EMBL/GenBank/DDBJ whole genome shotgun (WGS) entry which is preliminary data.</text>
</comment>
<name>A0AAU9LHD6_9ASTR</name>
<dbReference type="Proteomes" id="UP001157418">
    <property type="component" value="Unassembled WGS sequence"/>
</dbReference>
<accession>A0AAU9LHD6</accession>
<evidence type="ECO:0000256" key="1">
    <source>
        <dbReference type="SAM" id="MobiDB-lite"/>
    </source>
</evidence>